<proteinExistence type="predicted"/>
<sequence>MTALILNLSPTIELTDEQFFQLCQNNRDLRLERTAEGELIIMPPTGWESGNRNSRLTQRLGNWTDADGTGLAFDSSTGFKLPNGANRSPDASWVSRERLEALNPDPATFLPIAPDFAVELRSASDSLKTLQQKMQEYIDNGVRLGWLVDPQNQQVEIYRSGQCVEVLRRRSPSETSPTSLSAEDVLPGFVLDLTQILN</sequence>
<dbReference type="InterPro" id="IPR011335">
    <property type="entry name" value="Restrct_endonuc-II-like"/>
</dbReference>
<gene>
    <name evidence="2" type="ORF">ANSO36C_43710</name>
</gene>
<dbReference type="RefSeq" id="WP_251956153.1">
    <property type="nucleotide sequence ID" value="NZ_AP025732.1"/>
</dbReference>
<keyword evidence="3" id="KW-1185">Reference proteome</keyword>
<reference evidence="2" key="1">
    <citation type="submission" date="2022-04" db="EMBL/GenBank/DDBJ databases">
        <title>Complete genome sequence of a cyanobacterium, Nostoc sp. SO-36, isolated in Antarctica.</title>
        <authorList>
            <person name="Kanesaki Y."/>
            <person name="Effendi D."/>
            <person name="Sakamoto T."/>
            <person name="Ohtani S."/>
            <person name="Awai K."/>
        </authorList>
    </citation>
    <scope>NUCLEOTIDE SEQUENCE</scope>
    <source>
        <strain evidence="2">SO-36</strain>
    </source>
</reference>
<dbReference type="Gene3D" id="3.90.1570.10">
    <property type="entry name" value="tt1808, chain A"/>
    <property type="match status" value="1"/>
</dbReference>
<dbReference type="PANTHER" id="PTHR34107">
    <property type="entry name" value="SLL0198 PROTEIN-RELATED"/>
    <property type="match status" value="1"/>
</dbReference>
<dbReference type="InterPro" id="IPR008538">
    <property type="entry name" value="Uma2"/>
</dbReference>
<dbReference type="CDD" id="cd06260">
    <property type="entry name" value="DUF820-like"/>
    <property type="match status" value="1"/>
</dbReference>
<accession>A0ABN6Q865</accession>
<dbReference type="Pfam" id="PF05685">
    <property type="entry name" value="Uma2"/>
    <property type="match status" value="1"/>
</dbReference>
<evidence type="ECO:0000259" key="1">
    <source>
        <dbReference type="Pfam" id="PF05685"/>
    </source>
</evidence>
<dbReference type="EMBL" id="AP025732">
    <property type="protein sequence ID" value="BDI18569.1"/>
    <property type="molecule type" value="Genomic_DNA"/>
</dbReference>
<evidence type="ECO:0000313" key="3">
    <source>
        <dbReference type="Proteomes" id="UP001055453"/>
    </source>
</evidence>
<dbReference type="InterPro" id="IPR012296">
    <property type="entry name" value="Nuclease_put_TT1808"/>
</dbReference>
<organism evidence="2 3">
    <name type="scientific">Nostoc cf. commune SO-36</name>
    <dbReference type="NCBI Taxonomy" id="449208"/>
    <lineage>
        <taxon>Bacteria</taxon>
        <taxon>Bacillati</taxon>
        <taxon>Cyanobacteriota</taxon>
        <taxon>Cyanophyceae</taxon>
        <taxon>Nostocales</taxon>
        <taxon>Nostocaceae</taxon>
        <taxon>Nostoc</taxon>
    </lineage>
</organism>
<feature type="domain" description="Putative restriction endonuclease" evidence="1">
    <location>
        <begin position="17"/>
        <end position="193"/>
    </location>
</feature>
<dbReference type="PANTHER" id="PTHR34107:SF7">
    <property type="entry name" value="SLR2092 PROTEIN"/>
    <property type="match status" value="1"/>
</dbReference>
<dbReference type="SUPFAM" id="SSF52980">
    <property type="entry name" value="Restriction endonuclease-like"/>
    <property type="match status" value="1"/>
</dbReference>
<dbReference type="Proteomes" id="UP001055453">
    <property type="component" value="Chromosome"/>
</dbReference>
<name>A0ABN6Q865_NOSCO</name>
<protein>
    <recommendedName>
        <fullName evidence="1">Putative restriction endonuclease domain-containing protein</fullName>
    </recommendedName>
</protein>
<evidence type="ECO:0000313" key="2">
    <source>
        <dbReference type="EMBL" id="BDI18569.1"/>
    </source>
</evidence>